<name>A0ABR3WK40_9PEZI</name>
<dbReference type="InterPro" id="IPR000210">
    <property type="entry name" value="BTB/POZ_dom"/>
</dbReference>
<dbReference type="PROSITE" id="PS50097">
    <property type="entry name" value="BTB"/>
    <property type="match status" value="1"/>
</dbReference>
<gene>
    <name evidence="2" type="ORF">Daus18300_007951</name>
</gene>
<dbReference type="InterPro" id="IPR011333">
    <property type="entry name" value="SKP1/BTB/POZ_sf"/>
</dbReference>
<dbReference type="EMBL" id="JAWRVE010000072">
    <property type="protein sequence ID" value="KAL1863986.1"/>
    <property type="molecule type" value="Genomic_DNA"/>
</dbReference>
<comment type="caution">
    <text evidence="2">The sequence shown here is derived from an EMBL/GenBank/DDBJ whole genome shotgun (WGS) entry which is preliminary data.</text>
</comment>
<dbReference type="PANTHER" id="PTHR47843:SF5">
    <property type="entry name" value="BTB_POZ DOMAIN PROTEIN"/>
    <property type="match status" value="1"/>
</dbReference>
<reference evidence="2 3" key="1">
    <citation type="journal article" date="2024" name="IMA Fungus">
        <title>IMA Genome - F19 : A genome assembly and annotation guide to empower mycologists, including annotated draft genome sequences of Ceratocystis pirilliformis, Diaporthe australafricana, Fusarium ophioides, Paecilomyces lecythidis, and Sporothrix stenoceras.</title>
        <authorList>
            <person name="Aylward J."/>
            <person name="Wilson A.M."/>
            <person name="Visagie C.M."/>
            <person name="Spraker J."/>
            <person name="Barnes I."/>
            <person name="Buitendag C."/>
            <person name="Ceriani C."/>
            <person name="Del Mar Angel L."/>
            <person name="du Plessis D."/>
            <person name="Fuchs T."/>
            <person name="Gasser K."/>
            <person name="Kramer D."/>
            <person name="Li W."/>
            <person name="Munsamy K."/>
            <person name="Piso A."/>
            <person name="Price J.L."/>
            <person name="Sonnekus B."/>
            <person name="Thomas C."/>
            <person name="van der Nest A."/>
            <person name="van Dijk A."/>
            <person name="van Heerden A."/>
            <person name="van Vuuren N."/>
            <person name="Yilmaz N."/>
            <person name="Duong T.A."/>
            <person name="van der Merwe N.A."/>
            <person name="Wingfield M.J."/>
            <person name="Wingfield B.D."/>
        </authorList>
    </citation>
    <scope>NUCLEOTIDE SEQUENCE [LARGE SCALE GENOMIC DNA]</scope>
    <source>
        <strain evidence="2 3">CMW 18300</strain>
    </source>
</reference>
<keyword evidence="3" id="KW-1185">Reference proteome</keyword>
<proteinExistence type="predicted"/>
<accession>A0ABR3WK40</accession>
<dbReference type="SUPFAM" id="SSF54695">
    <property type="entry name" value="POZ domain"/>
    <property type="match status" value="1"/>
</dbReference>
<feature type="domain" description="BTB" evidence="1">
    <location>
        <begin position="12"/>
        <end position="79"/>
    </location>
</feature>
<evidence type="ECO:0000259" key="1">
    <source>
        <dbReference type="PROSITE" id="PS50097"/>
    </source>
</evidence>
<dbReference type="PANTHER" id="PTHR47843">
    <property type="entry name" value="BTB DOMAIN-CONTAINING PROTEIN-RELATED"/>
    <property type="match status" value="1"/>
</dbReference>
<dbReference type="Gene3D" id="3.30.710.10">
    <property type="entry name" value="Potassium Channel Kv1.1, Chain A"/>
    <property type="match status" value="1"/>
</dbReference>
<sequence>MDIKLFDSGEFADCKVICKDREFNTHRLILSTRSQYFRRALGGPWKESQTGEVKLDDHEPEKIEWLLRYIYHQDLKWHRASAEHGGEADFLPMLVELTTIGDYFLVQGLVDAAQDAIIDTCSSFSVRFWTFGKPEERVVVWEDDPDSCEDIPSSFDLFADKFMRAISLTSKTSGPTQQIHKFLLNFMVRGLGCIQGTSMLHSHKEGLAAWFDEQLGMVSNLRRYIVDVPGLEEEVKTILFDTVFSGGPRMLSNALFGTKSGNKNVCYICGRSLIGDWMPQVPLAVVFNPIQDDGGQMWCIHCADGASKTAWSRFMPKAEVHDSQVPQKGEIWGGPPTSRVKRIKSKGILNSDGGWGRSGAGWE</sequence>
<evidence type="ECO:0000313" key="2">
    <source>
        <dbReference type="EMBL" id="KAL1863986.1"/>
    </source>
</evidence>
<organism evidence="2 3">
    <name type="scientific">Diaporthe australafricana</name>
    <dbReference type="NCBI Taxonomy" id="127596"/>
    <lineage>
        <taxon>Eukaryota</taxon>
        <taxon>Fungi</taxon>
        <taxon>Dikarya</taxon>
        <taxon>Ascomycota</taxon>
        <taxon>Pezizomycotina</taxon>
        <taxon>Sordariomycetes</taxon>
        <taxon>Sordariomycetidae</taxon>
        <taxon>Diaporthales</taxon>
        <taxon>Diaporthaceae</taxon>
        <taxon>Diaporthe</taxon>
    </lineage>
</organism>
<evidence type="ECO:0000313" key="3">
    <source>
        <dbReference type="Proteomes" id="UP001583177"/>
    </source>
</evidence>
<protein>
    <recommendedName>
        <fullName evidence="1">BTB domain-containing protein</fullName>
    </recommendedName>
</protein>
<dbReference type="Pfam" id="PF00651">
    <property type="entry name" value="BTB"/>
    <property type="match status" value="1"/>
</dbReference>
<dbReference type="Proteomes" id="UP001583177">
    <property type="component" value="Unassembled WGS sequence"/>
</dbReference>
<dbReference type="CDD" id="cd18186">
    <property type="entry name" value="BTB_POZ_ZBTB_KLHL-like"/>
    <property type="match status" value="1"/>
</dbReference>
<dbReference type="SMART" id="SM00225">
    <property type="entry name" value="BTB"/>
    <property type="match status" value="1"/>
</dbReference>